<evidence type="ECO:0000313" key="3">
    <source>
        <dbReference type="EMBL" id="RSH83638.1"/>
    </source>
</evidence>
<evidence type="ECO:0000256" key="1">
    <source>
        <dbReference type="SAM" id="Coils"/>
    </source>
</evidence>
<feature type="compositionally biased region" description="Basic and acidic residues" evidence="2">
    <location>
        <begin position="221"/>
        <end position="230"/>
    </location>
</feature>
<sequence>MAKSDFPHLLFSSISEFQPKWSPFGFTHTLSPSGTHWGASQQRTASISEGSTNPQAINPELLQPHEQHSAGVPASPLRSVSRDLFDSESEYDGPATAAGRREQSEGDMGLETGDCVLEASSAGEGANLVKRRRNPAWLSRSDLKRARSKIHQQEVAYHLSDLEALTKAQAERLSKLTALVERLQRENTTLKKCQWSAAFGNFRDSARGARSSMEGVQELVPSDRKGEARAGLKQATQ</sequence>
<feature type="coiled-coil region" evidence="1">
    <location>
        <begin position="166"/>
        <end position="193"/>
    </location>
</feature>
<feature type="region of interest" description="Disordered" evidence="2">
    <location>
        <begin position="28"/>
        <end position="114"/>
    </location>
</feature>
<dbReference type="EMBL" id="RSCD01000024">
    <property type="protein sequence ID" value="RSH83638.1"/>
    <property type="molecule type" value="Genomic_DNA"/>
</dbReference>
<protein>
    <submittedName>
        <fullName evidence="3">Uncharacterized protein</fullName>
    </submittedName>
</protein>
<dbReference type="Proteomes" id="UP000279259">
    <property type="component" value="Unassembled WGS sequence"/>
</dbReference>
<name>A0A427XXN9_9TREE</name>
<evidence type="ECO:0000256" key="2">
    <source>
        <dbReference type="SAM" id="MobiDB-lite"/>
    </source>
</evidence>
<evidence type="ECO:0000313" key="4">
    <source>
        <dbReference type="Proteomes" id="UP000279259"/>
    </source>
</evidence>
<dbReference type="OrthoDB" id="4155149at2759"/>
<proteinExistence type="predicted"/>
<accession>A0A427XXN9</accession>
<gene>
    <name evidence="3" type="ORF">EHS25_005542</name>
</gene>
<feature type="region of interest" description="Disordered" evidence="2">
    <location>
        <begin position="206"/>
        <end position="237"/>
    </location>
</feature>
<reference evidence="3 4" key="1">
    <citation type="submission" date="2018-11" db="EMBL/GenBank/DDBJ databases">
        <title>Genome sequence of Saitozyma podzolica DSM 27192.</title>
        <authorList>
            <person name="Aliyu H."/>
            <person name="Gorte O."/>
            <person name="Ochsenreither K."/>
        </authorList>
    </citation>
    <scope>NUCLEOTIDE SEQUENCE [LARGE SCALE GENOMIC DNA]</scope>
    <source>
        <strain evidence="3 4">DSM 27192</strain>
    </source>
</reference>
<keyword evidence="4" id="KW-1185">Reference proteome</keyword>
<keyword evidence="1" id="KW-0175">Coiled coil</keyword>
<organism evidence="3 4">
    <name type="scientific">Saitozyma podzolica</name>
    <dbReference type="NCBI Taxonomy" id="1890683"/>
    <lineage>
        <taxon>Eukaryota</taxon>
        <taxon>Fungi</taxon>
        <taxon>Dikarya</taxon>
        <taxon>Basidiomycota</taxon>
        <taxon>Agaricomycotina</taxon>
        <taxon>Tremellomycetes</taxon>
        <taxon>Tremellales</taxon>
        <taxon>Trimorphomycetaceae</taxon>
        <taxon>Saitozyma</taxon>
    </lineage>
</organism>
<dbReference type="AlphaFoldDB" id="A0A427XXN9"/>
<comment type="caution">
    <text evidence="3">The sequence shown here is derived from an EMBL/GenBank/DDBJ whole genome shotgun (WGS) entry which is preliminary data.</text>
</comment>
<feature type="compositionally biased region" description="Polar residues" evidence="2">
    <location>
        <begin position="28"/>
        <end position="56"/>
    </location>
</feature>